<keyword evidence="1" id="KW-0812">Transmembrane</keyword>
<evidence type="ECO:0000256" key="1">
    <source>
        <dbReference type="SAM" id="Phobius"/>
    </source>
</evidence>
<keyword evidence="1" id="KW-1133">Transmembrane helix</keyword>
<protein>
    <submittedName>
        <fullName evidence="2">Uncharacterized protein</fullName>
    </submittedName>
</protein>
<accession>A0A402AXV9</accession>
<gene>
    <name evidence="2" type="ORF">KDK_77090</name>
</gene>
<keyword evidence="3" id="KW-1185">Reference proteome</keyword>
<dbReference type="RefSeq" id="WP_126557228.1">
    <property type="nucleotide sequence ID" value="NZ_BIFS01000002.1"/>
</dbReference>
<feature type="transmembrane region" description="Helical" evidence="1">
    <location>
        <begin position="24"/>
        <end position="45"/>
    </location>
</feature>
<sequence length="60" mass="7139">MKQQFLGFWYLCRDTIVVPLLKSALYYFFALFLIGFAVFMFLLIWGTATTEFIRVISHIH</sequence>
<dbReference type="AlphaFoldDB" id="A0A402AXV9"/>
<reference evidence="3" key="1">
    <citation type="submission" date="2018-12" db="EMBL/GenBank/DDBJ databases">
        <title>Tengunoibacter tsumagoiensis gen. nov., sp. nov., Dictyobacter kobayashii sp. nov., D. alpinus sp. nov., and D. joshuensis sp. nov. and description of Dictyobacteraceae fam. nov. within the order Ktedonobacterales isolated from Tengu-no-mugimeshi.</title>
        <authorList>
            <person name="Wang C.M."/>
            <person name="Zheng Y."/>
            <person name="Sakai Y."/>
            <person name="Toyoda A."/>
            <person name="Minakuchi Y."/>
            <person name="Abe K."/>
            <person name="Yokota A."/>
            <person name="Yabe S."/>
        </authorList>
    </citation>
    <scope>NUCLEOTIDE SEQUENCE [LARGE SCALE GENOMIC DNA]</scope>
    <source>
        <strain evidence="3">Uno11</strain>
    </source>
</reference>
<keyword evidence="1" id="KW-0472">Membrane</keyword>
<proteinExistence type="predicted"/>
<evidence type="ECO:0000313" key="3">
    <source>
        <dbReference type="Proteomes" id="UP000287188"/>
    </source>
</evidence>
<dbReference type="EMBL" id="BIFS01000002">
    <property type="protein sequence ID" value="GCE23909.1"/>
    <property type="molecule type" value="Genomic_DNA"/>
</dbReference>
<dbReference type="Proteomes" id="UP000287188">
    <property type="component" value="Unassembled WGS sequence"/>
</dbReference>
<organism evidence="2 3">
    <name type="scientific">Dictyobacter kobayashii</name>
    <dbReference type="NCBI Taxonomy" id="2014872"/>
    <lineage>
        <taxon>Bacteria</taxon>
        <taxon>Bacillati</taxon>
        <taxon>Chloroflexota</taxon>
        <taxon>Ktedonobacteria</taxon>
        <taxon>Ktedonobacterales</taxon>
        <taxon>Dictyobacteraceae</taxon>
        <taxon>Dictyobacter</taxon>
    </lineage>
</organism>
<name>A0A402AXV9_9CHLR</name>
<comment type="caution">
    <text evidence="2">The sequence shown here is derived from an EMBL/GenBank/DDBJ whole genome shotgun (WGS) entry which is preliminary data.</text>
</comment>
<evidence type="ECO:0000313" key="2">
    <source>
        <dbReference type="EMBL" id="GCE23909.1"/>
    </source>
</evidence>